<evidence type="ECO:0000313" key="2">
    <source>
        <dbReference type="EMBL" id="SDJ19261.1"/>
    </source>
</evidence>
<evidence type="ECO:0000313" key="3">
    <source>
        <dbReference type="Proteomes" id="UP000183263"/>
    </source>
</evidence>
<proteinExistence type="predicted"/>
<feature type="region of interest" description="Disordered" evidence="1">
    <location>
        <begin position="187"/>
        <end position="224"/>
    </location>
</feature>
<organism evidence="2 3">
    <name type="scientific">Rhodococcus triatomae</name>
    <dbReference type="NCBI Taxonomy" id="300028"/>
    <lineage>
        <taxon>Bacteria</taxon>
        <taxon>Bacillati</taxon>
        <taxon>Actinomycetota</taxon>
        <taxon>Actinomycetes</taxon>
        <taxon>Mycobacteriales</taxon>
        <taxon>Nocardiaceae</taxon>
        <taxon>Rhodococcus</taxon>
    </lineage>
</organism>
<name>A0A1G8RQH1_9NOCA</name>
<sequence>MGSMVVVVDVPHSEGLRSLGLTGPVAGVEELLGQDAVVTFDLAVVPWGVGPDELMPGAGESAGEHRRPVAGAVVGDDPGEPGDTVGDEERLRPVDEPDCGDAFLVGEGFGISESGKPVDDRVQVHVSSAGAALLAPVDLLGMAAATAVHPPSASVGNPADLLHIDMHHVAGVSGDDRGRRCAVVGTGRVEESTPVQAEADQVTADGADRNPDALGSEFEGDAPG</sequence>
<dbReference type="AlphaFoldDB" id="A0A1G8RQH1"/>
<protein>
    <submittedName>
        <fullName evidence="2">Uncharacterized protein</fullName>
    </submittedName>
</protein>
<evidence type="ECO:0000256" key="1">
    <source>
        <dbReference type="SAM" id="MobiDB-lite"/>
    </source>
</evidence>
<dbReference type="EMBL" id="FNDN01000018">
    <property type="protein sequence ID" value="SDJ19261.1"/>
    <property type="molecule type" value="Genomic_DNA"/>
</dbReference>
<gene>
    <name evidence="2" type="ORF">SAMN05444695_11874</name>
</gene>
<accession>A0A1G8RQH1</accession>
<keyword evidence="3" id="KW-1185">Reference proteome</keyword>
<reference evidence="2 3" key="1">
    <citation type="submission" date="2016-10" db="EMBL/GenBank/DDBJ databases">
        <authorList>
            <person name="de Groot N.N."/>
        </authorList>
    </citation>
    <scope>NUCLEOTIDE SEQUENCE [LARGE SCALE GENOMIC DNA]</scope>
    <source>
        <strain evidence="2 3">DSM 44892</strain>
    </source>
</reference>
<dbReference type="Proteomes" id="UP000183263">
    <property type="component" value="Unassembled WGS sequence"/>
</dbReference>